<evidence type="ECO:0000313" key="3">
    <source>
        <dbReference type="EMBL" id="CAE7213218.1"/>
    </source>
</evidence>
<feature type="chain" id="PRO_5044017257" evidence="2">
    <location>
        <begin position="19"/>
        <end position="91"/>
    </location>
</feature>
<protein>
    <submittedName>
        <fullName evidence="3">Uncharacterized protein</fullName>
    </submittedName>
</protein>
<reference evidence="3" key="1">
    <citation type="submission" date="2021-02" db="EMBL/GenBank/DDBJ databases">
        <authorList>
            <person name="Syme A R."/>
            <person name="Syme A R."/>
            <person name="Moolhuijzen P."/>
        </authorList>
    </citation>
    <scope>NUCLEOTIDE SEQUENCE</scope>
    <source>
        <strain evidence="3">W1-1</strain>
    </source>
</reference>
<feature type="compositionally biased region" description="Basic residues" evidence="1">
    <location>
        <begin position="72"/>
        <end position="82"/>
    </location>
</feature>
<feature type="signal peptide" evidence="2">
    <location>
        <begin position="1"/>
        <end position="18"/>
    </location>
</feature>
<keyword evidence="2" id="KW-0732">Signal</keyword>
<feature type="region of interest" description="Disordered" evidence="1">
    <location>
        <begin position="69"/>
        <end position="91"/>
    </location>
</feature>
<name>A0A6S6WDK8_9PLEO</name>
<dbReference type="EMBL" id="HG992986">
    <property type="protein sequence ID" value="CAE7213218.1"/>
    <property type="molecule type" value="Genomic_DNA"/>
</dbReference>
<proteinExistence type="predicted"/>
<dbReference type="PROSITE" id="PS51257">
    <property type="entry name" value="PROKAR_LIPOPROTEIN"/>
    <property type="match status" value="1"/>
</dbReference>
<evidence type="ECO:0000256" key="2">
    <source>
        <dbReference type="SAM" id="SignalP"/>
    </source>
</evidence>
<evidence type="ECO:0000313" key="4">
    <source>
        <dbReference type="Proteomes" id="UP000472372"/>
    </source>
</evidence>
<dbReference type="AlphaFoldDB" id="A0A6S6WDK8"/>
<accession>A0A6S6WDK8</accession>
<dbReference type="Proteomes" id="UP000472372">
    <property type="component" value="Chromosome 10"/>
</dbReference>
<gene>
    <name evidence="3" type="ORF">PTTW11_10417</name>
</gene>
<sequence length="91" mass="9688">MRPFACVALFSLISVSSAWFNCNAPVGGSCGSCTGNNGDVGYFACDCDFPCAFQGNGCTPIQSGIANCGPYRGKKRPPRRRQTVGDDRDRI</sequence>
<evidence type="ECO:0000256" key="1">
    <source>
        <dbReference type="SAM" id="MobiDB-lite"/>
    </source>
</evidence>
<organism evidence="3 4">
    <name type="scientific">Pyrenophora teres f. teres</name>
    <dbReference type="NCBI Taxonomy" id="97479"/>
    <lineage>
        <taxon>Eukaryota</taxon>
        <taxon>Fungi</taxon>
        <taxon>Dikarya</taxon>
        <taxon>Ascomycota</taxon>
        <taxon>Pezizomycotina</taxon>
        <taxon>Dothideomycetes</taxon>
        <taxon>Pleosporomycetidae</taxon>
        <taxon>Pleosporales</taxon>
        <taxon>Pleosporineae</taxon>
        <taxon>Pleosporaceae</taxon>
        <taxon>Pyrenophora</taxon>
    </lineage>
</organism>